<dbReference type="Pfam" id="PF01546">
    <property type="entry name" value="Peptidase_M20"/>
    <property type="match status" value="1"/>
</dbReference>
<dbReference type="SUPFAM" id="SSF53187">
    <property type="entry name" value="Zn-dependent exopeptidases"/>
    <property type="match status" value="1"/>
</dbReference>
<keyword evidence="6" id="KW-0121">Carboxypeptidase</keyword>
<evidence type="ECO:0000256" key="4">
    <source>
        <dbReference type="ARBA" id="ARBA00022801"/>
    </source>
</evidence>
<organism evidence="6 7">
    <name type="scientific">Clostridium moniliforme</name>
    <dbReference type="NCBI Taxonomy" id="39489"/>
    <lineage>
        <taxon>Bacteria</taxon>
        <taxon>Bacillati</taxon>
        <taxon>Bacillota</taxon>
        <taxon>Clostridia</taxon>
        <taxon>Eubacteriales</taxon>
        <taxon>Clostridiaceae</taxon>
        <taxon>Clostridium</taxon>
    </lineage>
</organism>
<proteinExistence type="inferred from homology"/>
<evidence type="ECO:0000313" key="6">
    <source>
        <dbReference type="EMBL" id="MBP1888682.1"/>
    </source>
</evidence>
<dbReference type="Proteomes" id="UP000783390">
    <property type="component" value="Unassembled WGS sequence"/>
</dbReference>
<keyword evidence="3" id="KW-0479">Metal-binding</keyword>
<sequence>MDKDNFINSLSKMVQHETISIEGEENIDKFKSFHILLKNLFPLVHSNLEIVNIDGNLLYKWEGKSKEKLPILLMNHMDTAPINGKWKYDGLSGVIKEGYIWGRGTLDTKGPLCAIFSALEELLEEGYKPYRDIYLASSRNEEIAGDGAPKIVEYLKSKNICFETLLDEGGAILDKPLPLLKKKFALIGVGEKGHVILDFYTEDNVSLKDNFKYIKKYLEEDSPFKGKINDVVRDMFLETSKEMKMPLSFIFKNSKKLEKVLIKVLSKVSKEAGSIIKSTCSVKFNEKENKIRVVIKVSKEDGLDYSINLVKNIGEKYKLKSKILYKYPPSEIYSMNSKGFKKVKESLKTVYKDVGVAPYLMIAGTDARHYDSISKCSLRFAPLDLKMEDLKRVHNVNERLEVKNFYKMIDFYKNFIKGYDN</sequence>
<dbReference type="PANTHER" id="PTHR45962:SF1">
    <property type="entry name" value="N-FATTY-ACYL-AMINO ACID SYNTHASE_HYDROLASE PM20D1"/>
    <property type="match status" value="1"/>
</dbReference>
<keyword evidence="7" id="KW-1185">Reference proteome</keyword>
<gene>
    <name evidence="6" type="ORF">J2Z53_000261</name>
</gene>
<evidence type="ECO:0000256" key="3">
    <source>
        <dbReference type="ARBA" id="ARBA00022723"/>
    </source>
</evidence>
<dbReference type="Gene3D" id="1.10.150.900">
    <property type="match status" value="1"/>
</dbReference>
<reference evidence="6 7" key="1">
    <citation type="submission" date="2021-03" db="EMBL/GenBank/DDBJ databases">
        <title>Genomic Encyclopedia of Type Strains, Phase IV (KMG-IV): sequencing the most valuable type-strain genomes for metagenomic binning, comparative biology and taxonomic classification.</title>
        <authorList>
            <person name="Goeker M."/>
        </authorList>
    </citation>
    <scope>NUCLEOTIDE SEQUENCE [LARGE SCALE GENOMIC DNA]</scope>
    <source>
        <strain evidence="6 7">DSM 3984</strain>
    </source>
</reference>
<evidence type="ECO:0000313" key="7">
    <source>
        <dbReference type="Proteomes" id="UP000783390"/>
    </source>
</evidence>
<dbReference type="EC" id="3.4.17.-" evidence="6"/>
<dbReference type="RefSeq" id="WP_209795415.1">
    <property type="nucleotide sequence ID" value="NZ_JAGGJZ010000001.1"/>
</dbReference>
<dbReference type="InterPro" id="IPR002933">
    <property type="entry name" value="Peptidase_M20"/>
</dbReference>
<name>A0ABS4EXF9_9CLOT</name>
<evidence type="ECO:0000256" key="5">
    <source>
        <dbReference type="ARBA" id="ARBA00022833"/>
    </source>
</evidence>
<keyword evidence="5" id="KW-0862">Zinc</keyword>
<protein>
    <submittedName>
        <fullName evidence="6">Carboxypeptidase PM20D1</fullName>
        <ecNumber evidence="6">3.4.17.-</ecNumber>
    </submittedName>
</protein>
<dbReference type="PANTHER" id="PTHR45962">
    <property type="entry name" value="N-FATTY-ACYL-AMINO ACID SYNTHASE/HYDROLASE PM20D1"/>
    <property type="match status" value="1"/>
</dbReference>
<comment type="similarity">
    <text evidence="1">Belongs to the peptidase M20A family.</text>
</comment>
<keyword evidence="2" id="KW-0645">Protease</keyword>
<evidence type="ECO:0000256" key="2">
    <source>
        <dbReference type="ARBA" id="ARBA00022670"/>
    </source>
</evidence>
<evidence type="ECO:0000256" key="1">
    <source>
        <dbReference type="ARBA" id="ARBA00006247"/>
    </source>
</evidence>
<dbReference type="EMBL" id="JAGGJZ010000001">
    <property type="protein sequence ID" value="MBP1888682.1"/>
    <property type="molecule type" value="Genomic_DNA"/>
</dbReference>
<keyword evidence="4 6" id="KW-0378">Hydrolase</keyword>
<accession>A0ABS4EXF9</accession>
<dbReference type="Gene3D" id="3.40.630.10">
    <property type="entry name" value="Zn peptidases"/>
    <property type="match status" value="1"/>
</dbReference>
<dbReference type="InterPro" id="IPR047177">
    <property type="entry name" value="Pept_M20A"/>
</dbReference>
<dbReference type="GO" id="GO:0004180">
    <property type="term" value="F:carboxypeptidase activity"/>
    <property type="evidence" value="ECO:0007669"/>
    <property type="project" value="UniProtKB-KW"/>
</dbReference>
<comment type="caution">
    <text evidence="6">The sequence shown here is derived from an EMBL/GenBank/DDBJ whole genome shotgun (WGS) entry which is preliminary data.</text>
</comment>